<gene>
    <name evidence="3" type="ordered locus">AALP_Aa6g236900</name>
</gene>
<name>A0A087GRA0_ARAAL</name>
<accession>A0A087GRA0</accession>
<dbReference type="OMA" id="FNQDERS"/>
<dbReference type="InterPro" id="IPR025836">
    <property type="entry name" value="Zn_knuckle_CX2CX4HX4C"/>
</dbReference>
<keyword evidence="4" id="KW-1185">Reference proteome</keyword>
<evidence type="ECO:0000256" key="1">
    <source>
        <dbReference type="SAM" id="MobiDB-lite"/>
    </source>
</evidence>
<sequence length="269" mass="31351">MANRPYHYDGSMIALERWIPTVRRDFPTTIPFWVVIKGLPDYRREEESVQSIGEYLGEFDMVDILEPIPKVWVTFNCNSPLVVRREIDDAGQLCILDFQYEKLQKHCTRCLRMTHEAPLCPERPRENQSLRKHHREPSRKREEEDFRGKKRNIREERGKGVIRGSRVSSEGAASSRPKPVRRDLMAELDTCQSKVVAPIKDPVTSKEWVRKPFNQDERSGGRAEQSRGGDLNHEQWDIKRQKLRAPWYRETEEEAAIANASFTHGVRGG</sequence>
<dbReference type="PANTHER" id="PTHR31286:SF178">
    <property type="entry name" value="DUF4283 DOMAIN-CONTAINING PROTEIN"/>
    <property type="match status" value="1"/>
</dbReference>
<feature type="region of interest" description="Disordered" evidence="1">
    <location>
        <begin position="207"/>
        <end position="237"/>
    </location>
</feature>
<organism evidence="3 4">
    <name type="scientific">Arabis alpina</name>
    <name type="common">Alpine rock-cress</name>
    <dbReference type="NCBI Taxonomy" id="50452"/>
    <lineage>
        <taxon>Eukaryota</taxon>
        <taxon>Viridiplantae</taxon>
        <taxon>Streptophyta</taxon>
        <taxon>Embryophyta</taxon>
        <taxon>Tracheophyta</taxon>
        <taxon>Spermatophyta</taxon>
        <taxon>Magnoliopsida</taxon>
        <taxon>eudicotyledons</taxon>
        <taxon>Gunneridae</taxon>
        <taxon>Pentapetalae</taxon>
        <taxon>rosids</taxon>
        <taxon>malvids</taxon>
        <taxon>Brassicales</taxon>
        <taxon>Brassicaceae</taxon>
        <taxon>Arabideae</taxon>
        <taxon>Arabis</taxon>
    </lineage>
</organism>
<dbReference type="Pfam" id="PF14392">
    <property type="entry name" value="zf-CCHC_4"/>
    <property type="match status" value="1"/>
</dbReference>
<dbReference type="InterPro" id="IPR040256">
    <property type="entry name" value="At4g02000-like"/>
</dbReference>
<dbReference type="PANTHER" id="PTHR31286">
    <property type="entry name" value="GLYCINE-RICH CELL WALL STRUCTURAL PROTEIN 1.8-LIKE"/>
    <property type="match status" value="1"/>
</dbReference>
<feature type="domain" description="Zinc knuckle CX2CX4HX4C" evidence="2">
    <location>
        <begin position="79"/>
        <end position="121"/>
    </location>
</feature>
<dbReference type="eggNOG" id="KOG1075">
    <property type="taxonomic scope" value="Eukaryota"/>
</dbReference>
<dbReference type="Gramene" id="KFK32402">
    <property type="protein sequence ID" value="KFK32402"/>
    <property type="gene ID" value="AALP_AA6G236900"/>
</dbReference>
<evidence type="ECO:0000313" key="3">
    <source>
        <dbReference type="EMBL" id="KFK32402.1"/>
    </source>
</evidence>
<reference evidence="4" key="1">
    <citation type="journal article" date="2015" name="Nat. Plants">
        <title>Genome expansion of Arabis alpina linked with retrotransposition and reduced symmetric DNA methylation.</title>
        <authorList>
            <person name="Willing E.M."/>
            <person name="Rawat V."/>
            <person name="Mandakova T."/>
            <person name="Maumus F."/>
            <person name="James G.V."/>
            <person name="Nordstroem K.J."/>
            <person name="Becker C."/>
            <person name="Warthmann N."/>
            <person name="Chica C."/>
            <person name="Szarzynska B."/>
            <person name="Zytnicki M."/>
            <person name="Albani M.C."/>
            <person name="Kiefer C."/>
            <person name="Bergonzi S."/>
            <person name="Castaings L."/>
            <person name="Mateos J.L."/>
            <person name="Berns M.C."/>
            <person name="Bujdoso N."/>
            <person name="Piofczyk T."/>
            <person name="de Lorenzo L."/>
            <person name="Barrero-Sicilia C."/>
            <person name="Mateos I."/>
            <person name="Piednoel M."/>
            <person name="Hagmann J."/>
            <person name="Chen-Min-Tao R."/>
            <person name="Iglesias-Fernandez R."/>
            <person name="Schuster S.C."/>
            <person name="Alonso-Blanco C."/>
            <person name="Roudier F."/>
            <person name="Carbonero P."/>
            <person name="Paz-Ares J."/>
            <person name="Davis S.J."/>
            <person name="Pecinka A."/>
            <person name="Quesneville H."/>
            <person name="Colot V."/>
            <person name="Lysak M.A."/>
            <person name="Weigel D."/>
            <person name="Coupland G."/>
            <person name="Schneeberger K."/>
        </authorList>
    </citation>
    <scope>NUCLEOTIDE SEQUENCE [LARGE SCALE GENOMIC DNA]</scope>
    <source>
        <strain evidence="4">cv. Pajares</strain>
    </source>
</reference>
<feature type="compositionally biased region" description="Basic and acidic residues" evidence="1">
    <location>
        <begin position="139"/>
        <end position="159"/>
    </location>
</feature>
<dbReference type="AlphaFoldDB" id="A0A087GRA0"/>
<protein>
    <recommendedName>
        <fullName evidence="2">Zinc knuckle CX2CX4HX4C domain-containing protein</fullName>
    </recommendedName>
</protein>
<feature type="region of interest" description="Disordered" evidence="1">
    <location>
        <begin position="121"/>
        <end position="181"/>
    </location>
</feature>
<evidence type="ECO:0000313" key="4">
    <source>
        <dbReference type="Proteomes" id="UP000029120"/>
    </source>
</evidence>
<dbReference type="Proteomes" id="UP000029120">
    <property type="component" value="Chromosome 6"/>
</dbReference>
<dbReference type="EMBL" id="CM002874">
    <property type="protein sequence ID" value="KFK32402.1"/>
    <property type="molecule type" value="Genomic_DNA"/>
</dbReference>
<dbReference type="OrthoDB" id="1112995at2759"/>
<proteinExistence type="predicted"/>
<evidence type="ECO:0000259" key="2">
    <source>
        <dbReference type="Pfam" id="PF14392"/>
    </source>
</evidence>